<dbReference type="HAMAP" id="MF_01120">
    <property type="entry name" value="LysK"/>
    <property type="match status" value="1"/>
</dbReference>
<dbReference type="GO" id="GO:0009085">
    <property type="term" value="P:lysine biosynthetic process"/>
    <property type="evidence" value="ECO:0007669"/>
    <property type="project" value="UniProtKB-KW"/>
</dbReference>
<dbReference type="InterPro" id="IPR001261">
    <property type="entry name" value="ArgE/DapE_CS"/>
</dbReference>
<dbReference type="Gene3D" id="3.40.630.10">
    <property type="entry name" value="Zn peptidases"/>
    <property type="match status" value="1"/>
</dbReference>
<evidence type="ECO:0000256" key="3">
    <source>
        <dbReference type="ARBA" id="ARBA00022723"/>
    </source>
</evidence>
<organism evidence="8 9">
    <name type="scientific">Actinocrispum wychmicini</name>
    <dbReference type="NCBI Taxonomy" id="1213861"/>
    <lineage>
        <taxon>Bacteria</taxon>
        <taxon>Bacillati</taxon>
        <taxon>Actinomycetota</taxon>
        <taxon>Actinomycetes</taxon>
        <taxon>Pseudonocardiales</taxon>
        <taxon>Pseudonocardiaceae</taxon>
        <taxon>Actinocrispum</taxon>
    </lineage>
</organism>
<dbReference type="OrthoDB" id="7055905at2"/>
<evidence type="ECO:0000256" key="7">
    <source>
        <dbReference type="ARBA" id="ARBA00023285"/>
    </source>
</evidence>
<evidence type="ECO:0000313" key="9">
    <source>
        <dbReference type="Proteomes" id="UP000295680"/>
    </source>
</evidence>
<keyword evidence="7" id="KW-0170">Cobalt</keyword>
<evidence type="ECO:0000313" key="8">
    <source>
        <dbReference type="EMBL" id="TCO55592.1"/>
    </source>
</evidence>
<dbReference type="PANTHER" id="PTHR43808">
    <property type="entry name" value="ACETYLORNITHINE DEACETYLASE"/>
    <property type="match status" value="1"/>
</dbReference>
<keyword evidence="6" id="KW-0457">Lysine biosynthesis</keyword>
<accession>A0A4R2JC73</accession>
<dbReference type="GO" id="GO:0050897">
    <property type="term" value="F:cobalt ion binding"/>
    <property type="evidence" value="ECO:0007669"/>
    <property type="project" value="InterPro"/>
</dbReference>
<reference evidence="8 9" key="1">
    <citation type="submission" date="2019-03" db="EMBL/GenBank/DDBJ databases">
        <title>Genomic Encyclopedia of Type Strains, Phase IV (KMG-IV): sequencing the most valuable type-strain genomes for metagenomic binning, comparative biology and taxonomic classification.</title>
        <authorList>
            <person name="Goeker M."/>
        </authorList>
    </citation>
    <scope>NUCLEOTIDE SEQUENCE [LARGE SCALE GENOMIC DNA]</scope>
    <source>
        <strain evidence="8 9">DSM 45934</strain>
    </source>
</reference>
<dbReference type="SUPFAM" id="SSF53187">
    <property type="entry name" value="Zn-dependent exopeptidases"/>
    <property type="match status" value="1"/>
</dbReference>
<keyword evidence="9" id="KW-1185">Reference proteome</keyword>
<name>A0A4R2JC73_9PSEU</name>
<dbReference type="RefSeq" id="WP_132121576.1">
    <property type="nucleotide sequence ID" value="NZ_SLWS01000007.1"/>
</dbReference>
<protein>
    <submittedName>
        <fullName evidence="8">Acetylornithine deacetylase</fullName>
    </submittedName>
</protein>
<dbReference type="GO" id="GO:0008270">
    <property type="term" value="F:zinc ion binding"/>
    <property type="evidence" value="ECO:0007669"/>
    <property type="project" value="InterPro"/>
</dbReference>
<keyword evidence="1" id="KW-0963">Cytoplasm</keyword>
<sequence length="369" mass="38845">MTRGPVDETTAVGLLRGALEIPSPSYHEAELAAYLVDVVRKLGMAAHIDRVGNLVASVENGDGPTVMLISHLDTVPGDLPVFSRDGRLYGRGAVDAKGSLAAMICAALGTSRFRGRIVVVGAVEEETPKSRGAMEIRATHARPDAVIVGEPSGWSSVVLGYKGKLDLSYRVTCPPTHPSNPVEKASESAVAAWTALLDELGPDAGHGAFDRPGATLCSITGDTTVAEAEFSIRTPVGFSTDAFLARLGDRVTKGELAVVNAVAACRSGRSDPVVRALTAAIRAQDGEPTMKVKTATSDMNTLAEVWDVPMAAYGPGDSTLDHADDEHIVIAEYLHGIAVLSAALEDIATAWRPSRPARHIRVLPMKELT</sequence>
<gene>
    <name evidence="8" type="ORF">EV192_10713</name>
</gene>
<proteinExistence type="inferred from homology"/>
<comment type="caution">
    <text evidence="8">The sequence shown here is derived from an EMBL/GenBank/DDBJ whole genome shotgun (WGS) entry which is preliminary data.</text>
</comment>
<keyword evidence="2" id="KW-0028">Amino-acid biosynthesis</keyword>
<dbReference type="AlphaFoldDB" id="A0A4R2JC73"/>
<dbReference type="InterPro" id="IPR050072">
    <property type="entry name" value="Peptidase_M20A"/>
</dbReference>
<dbReference type="NCBIfam" id="TIGR01902">
    <property type="entry name" value="dapE-lys-deAc"/>
    <property type="match status" value="1"/>
</dbReference>
<dbReference type="InterPro" id="IPR002933">
    <property type="entry name" value="Peptidase_M20"/>
</dbReference>
<dbReference type="PANTHER" id="PTHR43808:SF28">
    <property type="entry name" value="[LYSW]-LYSINE_[LYSW]-ORNITHINE HYDROLASE"/>
    <property type="match status" value="1"/>
</dbReference>
<dbReference type="GO" id="GO:0016811">
    <property type="term" value="F:hydrolase activity, acting on carbon-nitrogen (but not peptide) bonds, in linear amides"/>
    <property type="evidence" value="ECO:0007669"/>
    <property type="project" value="InterPro"/>
</dbReference>
<evidence type="ECO:0000256" key="1">
    <source>
        <dbReference type="ARBA" id="ARBA00022490"/>
    </source>
</evidence>
<dbReference type="PROSITE" id="PS00758">
    <property type="entry name" value="ARGE_DAPE_CPG2_1"/>
    <property type="match status" value="1"/>
</dbReference>
<evidence type="ECO:0000256" key="6">
    <source>
        <dbReference type="ARBA" id="ARBA00023154"/>
    </source>
</evidence>
<evidence type="ECO:0000256" key="5">
    <source>
        <dbReference type="ARBA" id="ARBA00022833"/>
    </source>
</evidence>
<keyword evidence="5" id="KW-0862">Zinc</keyword>
<dbReference type="InterPro" id="IPR010175">
    <property type="entry name" value="LysK"/>
</dbReference>
<dbReference type="Proteomes" id="UP000295680">
    <property type="component" value="Unassembled WGS sequence"/>
</dbReference>
<evidence type="ECO:0000256" key="4">
    <source>
        <dbReference type="ARBA" id="ARBA00022801"/>
    </source>
</evidence>
<evidence type="ECO:0000256" key="2">
    <source>
        <dbReference type="ARBA" id="ARBA00022605"/>
    </source>
</evidence>
<dbReference type="Pfam" id="PF01546">
    <property type="entry name" value="Peptidase_M20"/>
    <property type="match status" value="1"/>
</dbReference>
<dbReference type="EMBL" id="SLWS01000007">
    <property type="protein sequence ID" value="TCO55592.1"/>
    <property type="molecule type" value="Genomic_DNA"/>
</dbReference>
<keyword evidence="4" id="KW-0378">Hydrolase</keyword>
<keyword evidence="3" id="KW-0479">Metal-binding</keyword>
<dbReference type="Gene3D" id="3.30.70.360">
    <property type="match status" value="1"/>
</dbReference>